<evidence type="ECO:0000256" key="5">
    <source>
        <dbReference type="ARBA" id="ARBA00022723"/>
    </source>
</evidence>
<evidence type="ECO:0000256" key="4">
    <source>
        <dbReference type="ARBA" id="ARBA00005975"/>
    </source>
</evidence>
<proteinExistence type="inferred from homology"/>
<dbReference type="Ensembl" id="ENSELUT00000090150.1">
    <property type="protein sequence ID" value="ENSELUP00000087809.1"/>
    <property type="gene ID" value="ENSELUG00000013620.3"/>
</dbReference>
<protein>
    <submittedName>
        <fullName evidence="10">Si:ch211-157c3.4</fullName>
    </submittedName>
</protein>
<dbReference type="GO" id="GO:0005634">
    <property type="term" value="C:nucleus"/>
    <property type="evidence" value="ECO:0007669"/>
    <property type="project" value="TreeGrafter"/>
</dbReference>
<feature type="transmembrane region" description="Helical" evidence="8">
    <location>
        <begin position="159"/>
        <end position="184"/>
    </location>
</feature>
<dbReference type="PROSITE" id="PS51837">
    <property type="entry name" value="LITAF"/>
    <property type="match status" value="1"/>
</dbReference>
<dbReference type="AlphaFoldDB" id="A0AAY5KFF4"/>
<dbReference type="GO" id="GO:0098574">
    <property type="term" value="C:cytoplasmic side of lysosomal membrane"/>
    <property type="evidence" value="ECO:0007669"/>
    <property type="project" value="TreeGrafter"/>
</dbReference>
<dbReference type="GO" id="GO:0098560">
    <property type="term" value="C:cytoplasmic side of late endosome membrane"/>
    <property type="evidence" value="ECO:0007669"/>
    <property type="project" value="TreeGrafter"/>
</dbReference>
<evidence type="ECO:0000256" key="7">
    <source>
        <dbReference type="ARBA" id="ARBA00023136"/>
    </source>
</evidence>
<evidence type="ECO:0000256" key="6">
    <source>
        <dbReference type="ARBA" id="ARBA00022833"/>
    </source>
</evidence>
<dbReference type="InterPro" id="IPR006629">
    <property type="entry name" value="LITAF"/>
</dbReference>
<name>A0AAY5KFF4_ESOLU</name>
<keyword evidence="6" id="KW-0862">Zinc</keyword>
<evidence type="ECO:0000256" key="3">
    <source>
        <dbReference type="ARBA" id="ARBA00004630"/>
    </source>
</evidence>
<evidence type="ECO:0000256" key="1">
    <source>
        <dbReference type="ARBA" id="ARBA00004125"/>
    </source>
</evidence>
<feature type="domain" description="LITAF" evidence="9">
    <location>
        <begin position="122"/>
        <end position="206"/>
    </location>
</feature>
<dbReference type="Proteomes" id="UP000265140">
    <property type="component" value="Chromosome 11"/>
</dbReference>
<dbReference type="GeneTree" id="ENSGT00940000155366"/>
<reference evidence="10" key="2">
    <citation type="submission" date="2025-08" db="UniProtKB">
        <authorList>
            <consortium name="Ensembl"/>
        </authorList>
    </citation>
    <scope>IDENTIFICATION</scope>
</reference>
<keyword evidence="8" id="KW-1133">Transmembrane helix</keyword>
<evidence type="ECO:0000313" key="11">
    <source>
        <dbReference type="Proteomes" id="UP000265140"/>
    </source>
</evidence>
<dbReference type="PANTHER" id="PTHR23292:SF28">
    <property type="entry name" value="LIPOPOLYSACCHARIDE-INDUCED TUMOR NECROSIS FACTOR-ALPHA FACTOR-LIKE"/>
    <property type="match status" value="1"/>
</dbReference>
<keyword evidence="8" id="KW-0812">Transmembrane</keyword>
<dbReference type="PANTHER" id="PTHR23292">
    <property type="entry name" value="LIPOPOLYSACCHARIDE-INDUCED TUMOR NECROSIS FACTOR-ALPHA FACTOR"/>
    <property type="match status" value="1"/>
</dbReference>
<evidence type="ECO:0000259" key="9">
    <source>
        <dbReference type="PROSITE" id="PS51837"/>
    </source>
</evidence>
<dbReference type="InterPro" id="IPR037519">
    <property type="entry name" value="LITAF_fam"/>
</dbReference>
<dbReference type="Pfam" id="PF10601">
    <property type="entry name" value="zf-LITAF-like"/>
    <property type="match status" value="1"/>
</dbReference>
<evidence type="ECO:0000256" key="8">
    <source>
        <dbReference type="SAM" id="Phobius"/>
    </source>
</evidence>
<sequence length="209" mass="22870">MLSIESQLIQQLHNFIPKVIAKFAQRKNRHATFLFKGALSLGSPKQKKMSITKEKDPPPYILPVEGQGDDNIKVYHPHTPFNPPGSTISSGGRAPVFTSGGGGIGGGDLRGSGIGGDGGETQKPRFVSYETELGRTAAMTTCTSCQQQVMTNVTYKVGAFAWLMCLLFICFGLILGCCLIPFFLKHFKDAYHSCPRCNRILHVDKKRCC</sequence>
<evidence type="ECO:0000313" key="10">
    <source>
        <dbReference type="Ensembl" id="ENSELUP00000087809.1"/>
    </source>
</evidence>
<keyword evidence="11" id="KW-1185">Reference proteome</keyword>
<reference evidence="10" key="3">
    <citation type="submission" date="2025-09" db="UniProtKB">
        <authorList>
            <consortium name="Ensembl"/>
        </authorList>
    </citation>
    <scope>IDENTIFICATION</scope>
</reference>
<comment type="subcellular location">
    <subcellularLocation>
        <location evidence="1">Endosome membrane</location>
        <topology evidence="1">Peripheral membrane protein</topology>
        <orientation evidence="1">Cytoplasmic side</orientation>
    </subcellularLocation>
    <subcellularLocation>
        <location evidence="2">Late endosome membrane</location>
    </subcellularLocation>
    <subcellularLocation>
        <location evidence="3">Lysosome membrane</location>
        <topology evidence="3">Peripheral membrane protein</topology>
        <orientation evidence="3">Cytoplasmic side</orientation>
    </subcellularLocation>
</comment>
<dbReference type="GO" id="GO:0008270">
    <property type="term" value="F:zinc ion binding"/>
    <property type="evidence" value="ECO:0007669"/>
    <property type="project" value="TreeGrafter"/>
</dbReference>
<keyword evidence="5" id="KW-0479">Metal-binding</keyword>
<reference evidence="10 11" key="1">
    <citation type="submission" date="2020-02" db="EMBL/GenBank/DDBJ databases">
        <title>Esox lucius (northern pike) genome, fEsoLuc1, primary haplotype.</title>
        <authorList>
            <person name="Myers G."/>
            <person name="Karagic N."/>
            <person name="Meyer A."/>
            <person name="Pippel M."/>
            <person name="Reichard M."/>
            <person name="Winkler S."/>
            <person name="Tracey A."/>
            <person name="Sims Y."/>
            <person name="Howe K."/>
            <person name="Rhie A."/>
            <person name="Formenti G."/>
            <person name="Durbin R."/>
            <person name="Fedrigo O."/>
            <person name="Jarvis E.D."/>
        </authorList>
    </citation>
    <scope>NUCLEOTIDE SEQUENCE [LARGE SCALE GENOMIC DNA]</scope>
</reference>
<organism evidence="10 11">
    <name type="scientific">Esox lucius</name>
    <name type="common">Northern pike</name>
    <dbReference type="NCBI Taxonomy" id="8010"/>
    <lineage>
        <taxon>Eukaryota</taxon>
        <taxon>Metazoa</taxon>
        <taxon>Chordata</taxon>
        <taxon>Craniata</taxon>
        <taxon>Vertebrata</taxon>
        <taxon>Euteleostomi</taxon>
        <taxon>Actinopterygii</taxon>
        <taxon>Neopterygii</taxon>
        <taxon>Teleostei</taxon>
        <taxon>Protacanthopterygii</taxon>
        <taxon>Esociformes</taxon>
        <taxon>Esocidae</taxon>
        <taxon>Esox</taxon>
    </lineage>
</organism>
<accession>A0AAY5KFF4</accession>
<keyword evidence="7 8" id="KW-0472">Membrane</keyword>
<evidence type="ECO:0000256" key="2">
    <source>
        <dbReference type="ARBA" id="ARBA00004414"/>
    </source>
</evidence>
<comment type="similarity">
    <text evidence="4">Belongs to the CDIP1/LITAF family.</text>
</comment>
<dbReference type="SMART" id="SM00714">
    <property type="entry name" value="LITAF"/>
    <property type="match status" value="1"/>
</dbReference>